<dbReference type="STRING" id="1423812.FD20_GL002410"/>
<dbReference type="Proteomes" id="UP000051155">
    <property type="component" value="Unassembled WGS sequence"/>
</dbReference>
<keyword evidence="2" id="KW-1185">Reference proteome</keyword>
<organism evidence="1 2">
    <name type="scientific">Liquorilactobacillus uvarum DSM 19971</name>
    <dbReference type="NCBI Taxonomy" id="1423812"/>
    <lineage>
        <taxon>Bacteria</taxon>
        <taxon>Bacillati</taxon>
        <taxon>Bacillota</taxon>
        <taxon>Bacilli</taxon>
        <taxon>Lactobacillales</taxon>
        <taxon>Lactobacillaceae</taxon>
        <taxon>Liquorilactobacillus</taxon>
    </lineage>
</organism>
<dbReference type="NCBIfam" id="NF005255">
    <property type="entry name" value="PRK06762.2-2"/>
    <property type="match status" value="1"/>
</dbReference>
<protein>
    <recommendedName>
        <fullName evidence="3">UDP-N-acetylglucosamine kinase</fullName>
    </recommendedName>
</protein>
<comment type="caution">
    <text evidence="1">The sequence shown here is derived from an EMBL/GenBank/DDBJ whole genome shotgun (WGS) entry which is preliminary data.</text>
</comment>
<sequence>MQKIILLRGNSGSGKTSTAQALKKLLSPNALLLSQDVLRRQMLSEPDHVKNKSISLLEDTISWGAKNVNYIIVEGIFKKSVYLNLLLALKERYAAKMLIFYFDVSFNETLRRNRLKIAPFPEEMLLEWWQNKDFLKNEDYIFTDQENLKQRTSIIESFLN</sequence>
<accession>A0A0R1PZE2</accession>
<dbReference type="RefSeq" id="WP_057736548.1">
    <property type="nucleotide sequence ID" value="NZ_AZEG01000008.1"/>
</dbReference>
<evidence type="ECO:0000313" key="1">
    <source>
        <dbReference type="EMBL" id="KRL37872.1"/>
    </source>
</evidence>
<dbReference type="EMBL" id="AZEG01000008">
    <property type="protein sequence ID" value="KRL37872.1"/>
    <property type="molecule type" value="Genomic_DNA"/>
</dbReference>
<name>A0A0R1PZE2_9LACO</name>
<dbReference type="AlphaFoldDB" id="A0A0R1PZE2"/>
<gene>
    <name evidence="1" type="ORF">FD20_GL002410</name>
</gene>
<dbReference type="SUPFAM" id="SSF52540">
    <property type="entry name" value="P-loop containing nucleoside triphosphate hydrolases"/>
    <property type="match status" value="1"/>
</dbReference>
<dbReference type="PATRIC" id="fig|1423812.3.peg.2563"/>
<dbReference type="Gene3D" id="3.40.50.300">
    <property type="entry name" value="P-loop containing nucleotide triphosphate hydrolases"/>
    <property type="match status" value="1"/>
</dbReference>
<reference evidence="1 2" key="1">
    <citation type="journal article" date="2015" name="Genome Announc.">
        <title>Expanding the biotechnology potential of lactobacilli through comparative genomics of 213 strains and associated genera.</title>
        <authorList>
            <person name="Sun Z."/>
            <person name="Harris H.M."/>
            <person name="McCann A."/>
            <person name="Guo C."/>
            <person name="Argimon S."/>
            <person name="Zhang W."/>
            <person name="Yang X."/>
            <person name="Jeffery I.B."/>
            <person name="Cooney J.C."/>
            <person name="Kagawa T.F."/>
            <person name="Liu W."/>
            <person name="Song Y."/>
            <person name="Salvetti E."/>
            <person name="Wrobel A."/>
            <person name="Rasinkangas P."/>
            <person name="Parkhill J."/>
            <person name="Rea M.C."/>
            <person name="O'Sullivan O."/>
            <person name="Ritari J."/>
            <person name="Douillard F.P."/>
            <person name="Paul Ross R."/>
            <person name="Yang R."/>
            <person name="Briner A.E."/>
            <person name="Felis G.E."/>
            <person name="de Vos W.M."/>
            <person name="Barrangou R."/>
            <person name="Klaenhammer T.R."/>
            <person name="Caufield P.W."/>
            <person name="Cui Y."/>
            <person name="Zhang H."/>
            <person name="O'Toole P.W."/>
        </authorList>
    </citation>
    <scope>NUCLEOTIDE SEQUENCE [LARGE SCALE GENOMIC DNA]</scope>
    <source>
        <strain evidence="1 2">DSM 19971</strain>
    </source>
</reference>
<proteinExistence type="predicted"/>
<dbReference type="Pfam" id="PF13671">
    <property type="entry name" value="AAA_33"/>
    <property type="match status" value="1"/>
</dbReference>
<dbReference type="InterPro" id="IPR027417">
    <property type="entry name" value="P-loop_NTPase"/>
</dbReference>
<evidence type="ECO:0008006" key="3">
    <source>
        <dbReference type="Google" id="ProtNLM"/>
    </source>
</evidence>
<evidence type="ECO:0000313" key="2">
    <source>
        <dbReference type="Proteomes" id="UP000051155"/>
    </source>
</evidence>
<dbReference type="OrthoDB" id="9781848at2"/>